<organism evidence="8 9">
    <name type="scientific">Desulforamulus aquiferis</name>
    <dbReference type="NCBI Taxonomy" id="1397668"/>
    <lineage>
        <taxon>Bacteria</taxon>
        <taxon>Bacillati</taxon>
        <taxon>Bacillota</taxon>
        <taxon>Clostridia</taxon>
        <taxon>Eubacteriales</taxon>
        <taxon>Peptococcaceae</taxon>
        <taxon>Desulforamulus</taxon>
    </lineage>
</organism>
<keyword evidence="9" id="KW-1185">Reference proteome</keyword>
<feature type="transmembrane region" description="Helical" evidence="6">
    <location>
        <begin position="5"/>
        <end position="22"/>
    </location>
</feature>
<feature type="transmembrane region" description="Helical" evidence="6">
    <location>
        <begin position="343"/>
        <end position="362"/>
    </location>
</feature>
<evidence type="ECO:0000259" key="7">
    <source>
        <dbReference type="SMART" id="SM00849"/>
    </source>
</evidence>
<dbReference type="NCBIfam" id="TIGR00361">
    <property type="entry name" value="ComEC_Rec2"/>
    <property type="match status" value="1"/>
</dbReference>
<dbReference type="InterPro" id="IPR052159">
    <property type="entry name" value="Competence_DNA_uptake"/>
</dbReference>
<reference evidence="8" key="2">
    <citation type="submission" date="2023-03" db="EMBL/GenBank/DDBJ databases">
        <authorList>
            <person name="Zhang Z."/>
        </authorList>
    </citation>
    <scope>NUCLEOTIDE SEQUENCE</scope>
    <source>
        <strain evidence="8">DSA</strain>
    </source>
</reference>
<evidence type="ECO:0000313" key="9">
    <source>
        <dbReference type="Proteomes" id="UP001172911"/>
    </source>
</evidence>
<evidence type="ECO:0000256" key="5">
    <source>
        <dbReference type="ARBA" id="ARBA00023136"/>
    </source>
</evidence>
<feature type="domain" description="Metallo-beta-lactamase" evidence="7">
    <location>
        <begin position="542"/>
        <end position="733"/>
    </location>
</feature>
<dbReference type="Pfam" id="PF00753">
    <property type="entry name" value="Lactamase_B"/>
    <property type="match status" value="1"/>
</dbReference>
<dbReference type="PANTHER" id="PTHR30619:SF1">
    <property type="entry name" value="RECOMBINATION PROTEIN 2"/>
    <property type="match status" value="1"/>
</dbReference>
<dbReference type="NCBIfam" id="TIGR00360">
    <property type="entry name" value="ComEC_N-term"/>
    <property type="match status" value="1"/>
</dbReference>
<dbReference type="InterPro" id="IPR001279">
    <property type="entry name" value="Metallo-B-lactamas"/>
</dbReference>
<reference evidence="8" key="1">
    <citation type="journal article" date="2023" name="J. Hazard. Mater.">
        <title>Anaerobic biodegradation of pyrene and benzo[a]pyrene by a new sulfate-reducing Desulforamulus aquiferis strain DSA.</title>
        <authorList>
            <person name="Zhang Z."/>
            <person name="Sun J."/>
            <person name="Gong X."/>
            <person name="Wang C."/>
            <person name="Wang H."/>
        </authorList>
    </citation>
    <scope>NUCLEOTIDE SEQUENCE</scope>
    <source>
        <strain evidence="8">DSA</strain>
    </source>
</reference>
<dbReference type="RefSeq" id="WP_304544027.1">
    <property type="nucleotide sequence ID" value="NZ_JARPTC010000020.1"/>
</dbReference>
<gene>
    <name evidence="8" type="ORF">P6N53_13565</name>
</gene>
<dbReference type="PANTHER" id="PTHR30619">
    <property type="entry name" value="DNA INTERNALIZATION/COMPETENCE PROTEIN COMEC/REC2"/>
    <property type="match status" value="1"/>
</dbReference>
<keyword evidence="2" id="KW-1003">Cell membrane</keyword>
<dbReference type="InterPro" id="IPR035681">
    <property type="entry name" value="ComA-like_MBL"/>
</dbReference>
<comment type="subcellular location">
    <subcellularLocation>
        <location evidence="1">Cell membrane</location>
        <topology evidence="1">Multi-pass membrane protein</topology>
    </subcellularLocation>
</comment>
<feature type="transmembrane region" description="Helical" evidence="6">
    <location>
        <begin position="439"/>
        <end position="461"/>
    </location>
</feature>
<dbReference type="InterPro" id="IPR004797">
    <property type="entry name" value="Competence_ComEC/Rec2"/>
</dbReference>
<evidence type="ECO:0000313" key="8">
    <source>
        <dbReference type="EMBL" id="MDO7788254.1"/>
    </source>
</evidence>
<protein>
    <submittedName>
        <fullName evidence="8">DNA internalization-related competence protein ComEC/Rec2</fullName>
    </submittedName>
</protein>
<evidence type="ECO:0000256" key="1">
    <source>
        <dbReference type="ARBA" id="ARBA00004651"/>
    </source>
</evidence>
<accession>A0AAW7ZEQ3</accession>
<feature type="transmembrane region" description="Helical" evidence="6">
    <location>
        <begin position="242"/>
        <end position="264"/>
    </location>
</feature>
<dbReference type="AlphaFoldDB" id="A0AAW7ZEQ3"/>
<keyword evidence="4 6" id="KW-1133">Transmembrane helix</keyword>
<dbReference type="SUPFAM" id="SSF56281">
    <property type="entry name" value="Metallo-hydrolase/oxidoreductase"/>
    <property type="match status" value="1"/>
</dbReference>
<feature type="transmembrane region" description="Helical" evidence="6">
    <location>
        <begin position="53"/>
        <end position="72"/>
    </location>
</feature>
<dbReference type="Pfam" id="PF13567">
    <property type="entry name" value="DUF4131"/>
    <property type="match status" value="1"/>
</dbReference>
<feature type="transmembrane region" description="Helical" evidence="6">
    <location>
        <begin position="399"/>
        <end position="427"/>
    </location>
</feature>
<dbReference type="InterPro" id="IPR004477">
    <property type="entry name" value="ComEC_N"/>
</dbReference>
<dbReference type="Proteomes" id="UP001172911">
    <property type="component" value="Unassembled WGS sequence"/>
</dbReference>
<dbReference type="Pfam" id="PF03772">
    <property type="entry name" value="Competence"/>
    <property type="match status" value="1"/>
</dbReference>
<dbReference type="InterPro" id="IPR036866">
    <property type="entry name" value="RibonucZ/Hydroxyglut_hydro"/>
</dbReference>
<dbReference type="InterPro" id="IPR025405">
    <property type="entry name" value="DUF4131"/>
</dbReference>
<dbReference type="EMBL" id="JARPTC010000020">
    <property type="protein sequence ID" value="MDO7788254.1"/>
    <property type="molecule type" value="Genomic_DNA"/>
</dbReference>
<sequence length="800" mass="87907">MNRPLVYLVLAMAGGIVLGAIFKVQMTVALAGAVLAWMAAGIGILRTWRYNPWVLFCACAALGCLLASWHLAQIVDFEEFNGQKVKLLGVVMDYPDIRPDGVFYKIRLNNLVAGQKTIEKECLLRVKMPQDKVFKYGSILKLQGKLSIPDPPGNPGAFDYGKWLLKQGISATINVKEISDVTLMGQGGNFAVIWAHSLRESLEQIFDKTMPQVQASVIKGIIFGTRGEIPWDVQLAFNSTGLVHILSVSGYHVGLVVALVLILIRLLKIPQGCIAFTAIPLIFFYALMTGLGPPVFRAAAMASLLLLAHHLGREQDWPTTLVLAGGILLAIKPMSLFDIGFQLSFIATWGLLYITPRLIPYFSTMPKNLAMLILVPLAAQLATLPLVVLYFNLVSPVSILANVLTVHLVALTMLFGGIGLFAGIINLSLADFINMGTGFLTDLFIWLVKLCASLPGAAWYIPAPPLWVIGLYYVLLVGLVELSGSQGLQEKLREYINRAKEPRNRYLALSGFALLVLLVLLVLWCLWPVNQGLRVHFIDVGQGDSILIISPAGKKIMVDTGGWKEELVTGKGVGRQVVVPYLHRLGINKLDALILSHPHEDHVGGARAVIDAMPVDLLIVSPYGLEPETMGDKGYDQLLRDMEQMGLDIRAAKAGDILKVEPNITLEFLAPSELLIGSRSDANNNSLVFKLNYQERNILFTGDIETEAEEKLILQEQIENIDVLKVPHHGSGYFHPDFFQIVNPQVAVIQVGANNNFGHPSKKTMEVLEELGCRIYRTDRDGAIILSTTGKRWVVHTGKI</sequence>
<evidence type="ECO:0000256" key="4">
    <source>
        <dbReference type="ARBA" id="ARBA00022989"/>
    </source>
</evidence>
<dbReference type="GO" id="GO:0030420">
    <property type="term" value="P:establishment of competence for transformation"/>
    <property type="evidence" value="ECO:0007669"/>
    <property type="project" value="InterPro"/>
</dbReference>
<name>A0AAW7ZEQ3_9FIRM</name>
<proteinExistence type="predicted"/>
<feature type="transmembrane region" description="Helical" evidence="6">
    <location>
        <begin position="506"/>
        <end position="529"/>
    </location>
</feature>
<feature type="transmembrane region" description="Helical" evidence="6">
    <location>
        <begin position="369"/>
        <end position="393"/>
    </location>
</feature>
<keyword evidence="3 6" id="KW-0812">Transmembrane</keyword>
<dbReference type="CDD" id="cd07731">
    <property type="entry name" value="ComA-like_MBL-fold"/>
    <property type="match status" value="1"/>
</dbReference>
<dbReference type="GO" id="GO:0005886">
    <property type="term" value="C:plasma membrane"/>
    <property type="evidence" value="ECO:0007669"/>
    <property type="project" value="UniProtKB-SubCell"/>
</dbReference>
<evidence type="ECO:0000256" key="2">
    <source>
        <dbReference type="ARBA" id="ARBA00022475"/>
    </source>
</evidence>
<evidence type="ECO:0000256" key="3">
    <source>
        <dbReference type="ARBA" id="ARBA00022692"/>
    </source>
</evidence>
<feature type="transmembrane region" description="Helical" evidence="6">
    <location>
        <begin position="28"/>
        <end position="46"/>
    </location>
</feature>
<evidence type="ECO:0000256" key="6">
    <source>
        <dbReference type="SAM" id="Phobius"/>
    </source>
</evidence>
<dbReference type="Gene3D" id="3.60.15.10">
    <property type="entry name" value="Ribonuclease Z/Hydroxyacylglutathione hydrolase-like"/>
    <property type="match status" value="1"/>
</dbReference>
<feature type="transmembrane region" description="Helical" evidence="6">
    <location>
        <begin position="271"/>
        <end position="288"/>
    </location>
</feature>
<dbReference type="SMART" id="SM00849">
    <property type="entry name" value="Lactamase_B"/>
    <property type="match status" value="1"/>
</dbReference>
<keyword evidence="5 6" id="KW-0472">Membrane</keyword>
<comment type="caution">
    <text evidence="8">The sequence shown here is derived from an EMBL/GenBank/DDBJ whole genome shotgun (WGS) entry which is preliminary data.</text>
</comment>
<feature type="transmembrane region" description="Helical" evidence="6">
    <location>
        <begin position="467"/>
        <end position="485"/>
    </location>
</feature>